<feature type="domain" description="HYR" evidence="4">
    <location>
        <begin position="681"/>
        <end position="758"/>
    </location>
</feature>
<keyword evidence="1" id="KW-0732">Signal</keyword>
<reference evidence="5 6" key="1">
    <citation type="submission" date="2016-10" db="EMBL/GenBank/DDBJ databases">
        <authorList>
            <person name="Varghese N."/>
            <person name="Submissions S."/>
        </authorList>
    </citation>
    <scope>NUCLEOTIDE SEQUENCE [LARGE SCALE GENOMIC DNA]</scope>
    <source>
        <strain evidence="5 6">DSM 16525</strain>
    </source>
</reference>
<evidence type="ECO:0000259" key="4">
    <source>
        <dbReference type="PROSITE" id="PS50825"/>
    </source>
</evidence>
<dbReference type="EMBL" id="FOIB01000010">
    <property type="protein sequence ID" value="SEU34424.1"/>
    <property type="molecule type" value="Genomic_DNA"/>
</dbReference>
<evidence type="ECO:0000313" key="6">
    <source>
        <dbReference type="Proteomes" id="UP000183760"/>
    </source>
</evidence>
<dbReference type="PROSITE" id="PS50825">
    <property type="entry name" value="HYR"/>
    <property type="match status" value="1"/>
</dbReference>
<protein>
    <submittedName>
        <fullName evidence="5">Repeat domain-containing protein</fullName>
    </submittedName>
</protein>
<dbReference type="Proteomes" id="UP000183760">
    <property type="component" value="Unassembled WGS sequence"/>
</dbReference>
<gene>
    <name evidence="5" type="ORF">SAMN05443572_11052</name>
</gene>
<dbReference type="RefSeq" id="WP_083560507.1">
    <property type="nucleotide sequence ID" value="NZ_BJXR01000038.1"/>
</dbReference>
<evidence type="ECO:0000313" key="5">
    <source>
        <dbReference type="EMBL" id="SEU34424.1"/>
    </source>
</evidence>
<sequence>MKWWTRLSLTGVLALTGCTETAPQSESDALGEAASAANGECQVQPPFDPNFEPELEWAWSSSAVLPTHVQVMMSPIVVEVNGDGIPDVVFSSFAGSQYTNNGVLRALNGATGAELWTVTDPTLRVRGAASIAGGDIDGDGLVEICAVPESGVGLLCFENTGALKFRTNVSQNSWGGPSFADLDGDGTVEILNGHFVLSNTGALKWAGTDTLGGPQGPISFAADIDGDGLQEVVNGRSIYRHDGTLKCRNNAIGNGLSGVANFDADPNGEVIVVSGGNVSLMDDDCTLLWTRAIPGGGSGGAPNIADFDADGSPEVGVAGASRYAVFETDGTVKWSSVTQDNSSNVTGSSTFDFEGDGRAEVVYGDERRLRIYDGETGAVRFDVDHASGTTYENPLIVDVDADDNAEIVVASNNYGFPGPNGIRVFRDRRDGWVNTRRIWNQHAYSVTNVNDDGTIPAHPVENWRVPGLNTFRANSQGTGTTSPYAAADLIAGEVSSSCDRTTGTLSLHARVTNQGDAAASAGMRVAFYDGNPTSGGVLLGVATLPTVLAAGSSAVVSVALASAPGGTTTVWVRADDDGTGAGRETECIETNNAGSGPVSLACSTNVPPVALCRDVSVDASPTTCQAPASVDNGSHDPDQQPGPFSVSQSPTGPFGPGSHAVTLTVSDGQSTDTCTATVTVVDVTPPVITCPGERVYLATSPAGAHVTPVPATAADACGAQVSGPAAGIYPRGTTPVTYTATDAAGNSASCTTAIHVVDSEATPPNLVMCDVPRYTSAAQVKACGWATTSAGGAPISVVLLSINGGAPIRLTPDAGGGHVVEWLSLAEGHYTLTLTVIATDGAFATESREVTVDRTAPLLRVVAPDVTQPQPLTVDVVTEVTDLSPVRVTANWVSSTDVGAGTSLATTPVTFSGPGAHLVLLRATDAAGNTSEQVITVLAQ</sequence>
<dbReference type="PANTHER" id="PTHR24273:SF32">
    <property type="entry name" value="HYALIN"/>
    <property type="match status" value="1"/>
</dbReference>
<name>A0ABY1CRK6_MYXFU</name>
<keyword evidence="6" id="KW-1185">Reference proteome</keyword>
<dbReference type="InterPro" id="IPR013783">
    <property type="entry name" value="Ig-like_fold"/>
</dbReference>
<dbReference type="Gene3D" id="2.60.40.10">
    <property type="entry name" value="Immunoglobulins"/>
    <property type="match status" value="1"/>
</dbReference>
<comment type="caution">
    <text evidence="5">The sequence shown here is derived from an EMBL/GenBank/DDBJ whole genome shotgun (WGS) entry which is preliminary data.</text>
</comment>
<dbReference type="InterPro" id="IPR028994">
    <property type="entry name" value="Integrin_alpha_N"/>
</dbReference>
<feature type="region of interest" description="Disordered" evidence="3">
    <location>
        <begin position="623"/>
        <end position="658"/>
    </location>
</feature>
<accession>A0ABY1CRK6</accession>
<dbReference type="Pfam" id="PF02494">
    <property type="entry name" value="HYR"/>
    <property type="match status" value="1"/>
</dbReference>
<evidence type="ECO:0000256" key="3">
    <source>
        <dbReference type="SAM" id="MobiDB-lite"/>
    </source>
</evidence>
<keyword evidence="2" id="KW-0677">Repeat</keyword>
<dbReference type="PROSITE" id="PS51257">
    <property type="entry name" value="PROKAR_LIPOPROTEIN"/>
    <property type="match status" value="1"/>
</dbReference>
<dbReference type="PANTHER" id="PTHR24273">
    <property type="entry name" value="FI04643P-RELATED"/>
    <property type="match status" value="1"/>
</dbReference>
<evidence type="ECO:0000256" key="1">
    <source>
        <dbReference type="ARBA" id="ARBA00022729"/>
    </source>
</evidence>
<organism evidence="5 6">
    <name type="scientific">Myxococcus fulvus</name>
    <dbReference type="NCBI Taxonomy" id="33"/>
    <lineage>
        <taxon>Bacteria</taxon>
        <taxon>Pseudomonadati</taxon>
        <taxon>Myxococcota</taxon>
        <taxon>Myxococcia</taxon>
        <taxon>Myxococcales</taxon>
        <taxon>Cystobacterineae</taxon>
        <taxon>Myxococcaceae</taxon>
        <taxon>Myxococcus</taxon>
    </lineage>
</organism>
<dbReference type="SUPFAM" id="SSF69318">
    <property type="entry name" value="Integrin alpha N-terminal domain"/>
    <property type="match status" value="2"/>
</dbReference>
<proteinExistence type="predicted"/>
<dbReference type="InterPro" id="IPR003410">
    <property type="entry name" value="HYR_dom"/>
</dbReference>
<dbReference type="InterPro" id="IPR013517">
    <property type="entry name" value="FG-GAP"/>
</dbReference>
<evidence type="ECO:0000256" key="2">
    <source>
        <dbReference type="ARBA" id="ARBA00022737"/>
    </source>
</evidence>
<dbReference type="Pfam" id="PF13517">
    <property type="entry name" value="FG-GAP_3"/>
    <property type="match status" value="1"/>
</dbReference>